<evidence type="ECO:0000313" key="2">
    <source>
        <dbReference type="EnsemblPlants" id="MELO3C031506.2.1"/>
    </source>
</evidence>
<dbReference type="Gramene" id="MELO3C031506.2.1">
    <property type="protein sequence ID" value="MELO3C031506.2.1"/>
    <property type="gene ID" value="MELO3C031506.2"/>
</dbReference>
<dbReference type="EnsemblPlants" id="MELO3C031506.2.1">
    <property type="protein sequence ID" value="MELO3C031506.2.1"/>
    <property type="gene ID" value="MELO3C031506.2"/>
</dbReference>
<sequence length="150" mass="17084">MKREGVRPREACIVTIHHLLPQETLTPQTLEIKSRRRRRHSPPSVVSRRLTHRLSLFDSHHETPSTAMSPASVGAASSSVVHPICTSRLPDLRKQSAELRSASDMSHACKPPKLSALPESIRPPKFFELWNFTQSKINWIRPQLWAKIET</sequence>
<name>A0A9I9EBI3_CUCME</name>
<feature type="region of interest" description="Disordered" evidence="1">
    <location>
        <begin position="27"/>
        <end position="46"/>
    </location>
</feature>
<dbReference type="AlphaFoldDB" id="A0A9I9EBI3"/>
<protein>
    <submittedName>
        <fullName evidence="2">Uncharacterized protein</fullName>
    </submittedName>
</protein>
<reference evidence="2" key="1">
    <citation type="submission" date="2023-03" db="UniProtKB">
        <authorList>
            <consortium name="EnsemblPlants"/>
        </authorList>
    </citation>
    <scope>IDENTIFICATION</scope>
</reference>
<proteinExistence type="predicted"/>
<evidence type="ECO:0000256" key="1">
    <source>
        <dbReference type="SAM" id="MobiDB-lite"/>
    </source>
</evidence>
<accession>A0A9I9EBI3</accession>
<organism evidence="2">
    <name type="scientific">Cucumis melo</name>
    <name type="common">Muskmelon</name>
    <dbReference type="NCBI Taxonomy" id="3656"/>
    <lineage>
        <taxon>Eukaryota</taxon>
        <taxon>Viridiplantae</taxon>
        <taxon>Streptophyta</taxon>
        <taxon>Embryophyta</taxon>
        <taxon>Tracheophyta</taxon>
        <taxon>Spermatophyta</taxon>
        <taxon>Magnoliopsida</taxon>
        <taxon>eudicotyledons</taxon>
        <taxon>Gunneridae</taxon>
        <taxon>Pentapetalae</taxon>
        <taxon>rosids</taxon>
        <taxon>fabids</taxon>
        <taxon>Cucurbitales</taxon>
        <taxon>Cucurbitaceae</taxon>
        <taxon>Benincaseae</taxon>
        <taxon>Cucumis</taxon>
    </lineage>
</organism>